<comment type="caution">
    <text evidence="4">The sequence shown here is derived from an EMBL/GenBank/DDBJ whole genome shotgun (WGS) entry which is preliminary data.</text>
</comment>
<dbReference type="Gene3D" id="3.40.50.1820">
    <property type="entry name" value="alpha/beta hydrolase"/>
    <property type="match status" value="1"/>
</dbReference>
<dbReference type="InterPro" id="IPR029058">
    <property type="entry name" value="AB_hydrolase_fold"/>
</dbReference>
<dbReference type="EMBL" id="JAGSGD010000001">
    <property type="protein sequence ID" value="MBR7620730.1"/>
    <property type="molecule type" value="Genomic_DNA"/>
</dbReference>
<reference evidence="4" key="1">
    <citation type="submission" date="2021-04" db="EMBL/GenBank/DDBJ databases">
        <title>Draft genome assembly of strain Phenylobacterium sp. 20VBR1 using MiniION and Illumina platforms.</title>
        <authorList>
            <person name="Thomas F.A."/>
            <person name="Krishnan K.P."/>
            <person name="Sinha R.K."/>
        </authorList>
    </citation>
    <scope>NUCLEOTIDE SEQUENCE</scope>
    <source>
        <strain evidence="4">20VBR1</strain>
    </source>
</reference>
<evidence type="ECO:0000313" key="4">
    <source>
        <dbReference type="EMBL" id="MBR7620730.1"/>
    </source>
</evidence>
<dbReference type="Pfam" id="PF12697">
    <property type="entry name" value="Abhydrolase_6"/>
    <property type="match status" value="1"/>
</dbReference>
<accession>A0A941HXS9</accession>
<organism evidence="4 5">
    <name type="scientific">Phenylobacterium glaciei</name>
    <dbReference type="NCBI Taxonomy" id="2803784"/>
    <lineage>
        <taxon>Bacteria</taxon>
        <taxon>Pseudomonadati</taxon>
        <taxon>Pseudomonadota</taxon>
        <taxon>Alphaproteobacteria</taxon>
        <taxon>Caulobacterales</taxon>
        <taxon>Caulobacteraceae</taxon>
        <taxon>Phenylobacterium</taxon>
    </lineage>
</organism>
<dbReference type="PANTHER" id="PTHR22946:SF9">
    <property type="entry name" value="POLYKETIDE TRANSFERASE AF380"/>
    <property type="match status" value="1"/>
</dbReference>
<dbReference type="AlphaFoldDB" id="A0A941HXS9"/>
<dbReference type="PANTHER" id="PTHR22946">
    <property type="entry name" value="DIENELACTONE HYDROLASE DOMAIN-CONTAINING PROTEIN-RELATED"/>
    <property type="match status" value="1"/>
</dbReference>
<dbReference type="GO" id="GO:0052689">
    <property type="term" value="F:carboxylic ester hydrolase activity"/>
    <property type="evidence" value="ECO:0007669"/>
    <property type="project" value="UniProtKB-ARBA"/>
</dbReference>
<evidence type="ECO:0000256" key="1">
    <source>
        <dbReference type="ARBA" id="ARBA00022801"/>
    </source>
</evidence>
<dbReference type="SUPFAM" id="SSF53474">
    <property type="entry name" value="alpha/beta-Hydrolases"/>
    <property type="match status" value="1"/>
</dbReference>
<protein>
    <submittedName>
        <fullName evidence="4">Alpha/beta hydrolase</fullName>
    </submittedName>
</protein>
<keyword evidence="5" id="KW-1185">Reference proteome</keyword>
<dbReference type="Proteomes" id="UP000622580">
    <property type="component" value="Unassembled WGS sequence"/>
</dbReference>
<name>A0A941HXS9_9CAUL</name>
<dbReference type="InterPro" id="IPR000073">
    <property type="entry name" value="AB_hydrolase_1"/>
</dbReference>
<sequence length="230" mass="24178">MGKGPHPTLVILHGLPGNEKNLDLAQAVRRAGWNAVTFNYRGSWGSPGTFSFGGNLTDARAVLAYIRDPANAAKLGIDPRRIAIAGHSMGGWVTAETAAVEPDLLGAVLISAADMGLRGVQGKYSPPAITKAMDGNREALAGVSGESMGAELIANGEAWRLDRLGPCLKDTRLLVLHSDDGLRPDADRLIAAIHAAGGTKVQDVHVATDHGWSDKRLTLQALVINWLAGL</sequence>
<evidence type="ECO:0000313" key="5">
    <source>
        <dbReference type="Proteomes" id="UP000622580"/>
    </source>
</evidence>
<dbReference type="RefSeq" id="WP_215341455.1">
    <property type="nucleotide sequence ID" value="NZ_JAGSGD010000001.1"/>
</dbReference>
<comment type="similarity">
    <text evidence="2">Belongs to the AB hydrolase superfamily. FUS2 hydrolase family.</text>
</comment>
<evidence type="ECO:0000259" key="3">
    <source>
        <dbReference type="Pfam" id="PF12697"/>
    </source>
</evidence>
<evidence type="ECO:0000256" key="2">
    <source>
        <dbReference type="ARBA" id="ARBA00038115"/>
    </source>
</evidence>
<proteinExistence type="inferred from homology"/>
<gene>
    <name evidence="4" type="ORF">JKL49_15155</name>
</gene>
<keyword evidence="1 4" id="KW-0378">Hydrolase</keyword>
<dbReference type="InterPro" id="IPR050261">
    <property type="entry name" value="FrsA_esterase"/>
</dbReference>
<feature type="domain" description="AB hydrolase-1" evidence="3">
    <location>
        <begin position="9"/>
        <end position="160"/>
    </location>
</feature>